<dbReference type="Pfam" id="PF00126">
    <property type="entry name" value="HTH_1"/>
    <property type="match status" value="1"/>
</dbReference>
<dbReference type="SUPFAM" id="SSF46785">
    <property type="entry name" value="Winged helix' DNA-binding domain"/>
    <property type="match status" value="1"/>
</dbReference>
<name>A0A0P9J2L2_PSESX</name>
<keyword evidence="5" id="KW-0804">Transcription</keyword>
<evidence type="ECO:0000256" key="3">
    <source>
        <dbReference type="ARBA" id="ARBA00023125"/>
    </source>
</evidence>
<dbReference type="InterPro" id="IPR000847">
    <property type="entry name" value="LysR_HTH_N"/>
</dbReference>
<organism evidence="6 7">
    <name type="scientific">Pseudomonas syringae pv. atrofaciens</name>
    <dbReference type="NCBI Taxonomy" id="192087"/>
    <lineage>
        <taxon>Bacteria</taxon>
        <taxon>Pseudomonadati</taxon>
        <taxon>Pseudomonadota</taxon>
        <taxon>Gammaproteobacteria</taxon>
        <taxon>Pseudomonadales</taxon>
        <taxon>Pseudomonadaceae</taxon>
        <taxon>Pseudomonas</taxon>
        <taxon>Pseudomonas syringae</taxon>
    </lineage>
</organism>
<dbReference type="InterPro" id="IPR058163">
    <property type="entry name" value="LysR-type_TF_proteobact-type"/>
</dbReference>
<dbReference type="FunFam" id="1.10.10.10:FF:000038">
    <property type="entry name" value="Glycine cleavage system transcriptional activator"/>
    <property type="match status" value="1"/>
</dbReference>
<dbReference type="InterPro" id="IPR005119">
    <property type="entry name" value="LysR_subst-bd"/>
</dbReference>
<dbReference type="InterPro" id="IPR036388">
    <property type="entry name" value="WH-like_DNA-bd_sf"/>
</dbReference>
<dbReference type="PANTHER" id="PTHR30537:SF26">
    <property type="entry name" value="GLYCINE CLEAVAGE SYSTEM TRANSCRIPTIONAL ACTIVATOR"/>
    <property type="match status" value="1"/>
</dbReference>
<keyword evidence="3" id="KW-0238">DNA-binding</keyword>
<dbReference type="SUPFAM" id="SSF53850">
    <property type="entry name" value="Periplasmic binding protein-like II"/>
    <property type="match status" value="1"/>
</dbReference>
<proteinExistence type="inferred from homology"/>
<accession>A0A0P9J2L2</accession>
<reference evidence="6 7" key="1">
    <citation type="submission" date="2018-04" db="EMBL/GenBank/DDBJ databases">
        <authorList>
            <person name="Cha J.-S."/>
        </authorList>
    </citation>
    <scope>NUCLEOTIDE SEQUENCE [LARGE SCALE GENOMIC DNA]</scope>
    <source>
        <strain evidence="6 7">LMG5095</strain>
    </source>
</reference>
<dbReference type="Proteomes" id="UP000240475">
    <property type="component" value="Chromosome"/>
</dbReference>
<dbReference type="InterPro" id="IPR036390">
    <property type="entry name" value="WH_DNA-bd_sf"/>
</dbReference>
<evidence type="ECO:0000256" key="1">
    <source>
        <dbReference type="ARBA" id="ARBA00009437"/>
    </source>
</evidence>
<dbReference type="AlphaFoldDB" id="A0A0P9J2L2"/>
<comment type="similarity">
    <text evidence="1">Belongs to the LysR transcriptional regulatory family.</text>
</comment>
<dbReference type="GO" id="GO:0043565">
    <property type="term" value="F:sequence-specific DNA binding"/>
    <property type="evidence" value="ECO:0007669"/>
    <property type="project" value="TreeGrafter"/>
</dbReference>
<dbReference type="Gene3D" id="3.40.190.10">
    <property type="entry name" value="Periplasmic binding protein-like II"/>
    <property type="match status" value="2"/>
</dbReference>
<dbReference type="EMBL" id="CP028490">
    <property type="protein sequence ID" value="AVX26234.1"/>
    <property type="molecule type" value="Genomic_DNA"/>
</dbReference>
<dbReference type="Gene3D" id="1.10.10.10">
    <property type="entry name" value="Winged helix-like DNA-binding domain superfamily/Winged helix DNA-binding domain"/>
    <property type="match status" value="1"/>
</dbReference>
<keyword evidence="4" id="KW-0010">Activator</keyword>
<dbReference type="GO" id="GO:0009891">
    <property type="term" value="P:positive regulation of biosynthetic process"/>
    <property type="evidence" value="ECO:0007669"/>
    <property type="project" value="UniProtKB-ARBA"/>
</dbReference>
<keyword evidence="2" id="KW-0805">Transcription regulation</keyword>
<dbReference type="PROSITE" id="PS50931">
    <property type="entry name" value="HTH_LYSR"/>
    <property type="match status" value="1"/>
</dbReference>
<evidence type="ECO:0000256" key="2">
    <source>
        <dbReference type="ARBA" id="ARBA00023015"/>
    </source>
</evidence>
<dbReference type="PANTHER" id="PTHR30537">
    <property type="entry name" value="HTH-TYPE TRANSCRIPTIONAL REGULATOR"/>
    <property type="match status" value="1"/>
</dbReference>
<gene>
    <name evidence="6" type="ORF">DA456_24155</name>
</gene>
<dbReference type="Pfam" id="PF03466">
    <property type="entry name" value="LysR_substrate"/>
    <property type="match status" value="1"/>
</dbReference>
<evidence type="ECO:0000256" key="5">
    <source>
        <dbReference type="ARBA" id="ARBA00023163"/>
    </source>
</evidence>
<protein>
    <submittedName>
        <fullName evidence="6">LysR family transcriptional regulator</fullName>
    </submittedName>
</protein>
<evidence type="ECO:0000313" key="6">
    <source>
        <dbReference type="EMBL" id="AVX26234.1"/>
    </source>
</evidence>
<evidence type="ECO:0000313" key="7">
    <source>
        <dbReference type="Proteomes" id="UP000240475"/>
    </source>
</evidence>
<dbReference type="GO" id="GO:0006351">
    <property type="term" value="P:DNA-templated transcription"/>
    <property type="evidence" value="ECO:0007669"/>
    <property type="project" value="TreeGrafter"/>
</dbReference>
<dbReference type="GO" id="GO:0003700">
    <property type="term" value="F:DNA-binding transcription factor activity"/>
    <property type="evidence" value="ECO:0007669"/>
    <property type="project" value="InterPro"/>
</dbReference>
<sequence length="332" mass="37594">MLANMFSKIPLTSLRSFESAARLSSFKAAAIELFVTPSAISHQIKSLEHWLGLLLFERVAKGVTLTTEGLDLYKNIHQHFSSINQSLSQLRSQTDENAITVTTTHAFASLWLIPRLGDFYRRHPTMQVNIITSKTQADLHRDASIDVAISSVFEEVPDTYQLHLMDESFQAYTPYRTPLSGETRSPLINVRWEADGHNPFDWTTWCQAAGHDDWLANATFMEYDDEHHALQAATSGYGMVLASDVLAVDSVTRGFLTPYKPEVKLTGTHYVSACVPGRERNPPVRDFLDWLSKEASKHLVLQRLLTESIDFSAHKNPLRNDRNQSMLKLQIY</sequence>
<evidence type="ECO:0000256" key="4">
    <source>
        <dbReference type="ARBA" id="ARBA00023159"/>
    </source>
</evidence>